<evidence type="ECO:0000313" key="2">
    <source>
        <dbReference type="Proteomes" id="UP000019025"/>
    </source>
</evidence>
<dbReference type="EMBL" id="CP006568">
    <property type="protein sequence ID" value="AHF73399.1"/>
    <property type="molecule type" value="Genomic_DNA"/>
</dbReference>
<keyword evidence="2" id="KW-1185">Reference proteome</keyword>
<sequence>MPVVATVKTDWFRVINDITRAGIPLQEIARELDVSKSAIIGWKQGAAPNYHTGEALIDFWCYVMHRQRTELPVQVSSRRFVYAWRNKR</sequence>
<dbReference type="Proteomes" id="UP000019025">
    <property type="component" value="Chromosome"/>
</dbReference>
<dbReference type="KEGG" id="pes:SOPEG_1041"/>
<dbReference type="STRING" id="2342.SOPEG_1041"/>
<dbReference type="AlphaFoldDB" id="W0HI41"/>
<protein>
    <submittedName>
        <fullName evidence="1">Uncharacterized protein</fullName>
    </submittedName>
</protein>
<evidence type="ECO:0000313" key="1">
    <source>
        <dbReference type="EMBL" id="AHF73399.1"/>
    </source>
</evidence>
<dbReference type="HOGENOM" id="CLU_162702_0_0_6"/>
<dbReference type="eggNOG" id="ENOG502ZE7D">
    <property type="taxonomic scope" value="Bacteria"/>
</dbReference>
<accession>W0HI41</accession>
<reference evidence="1 2" key="1">
    <citation type="journal article" date="2014" name="Genome Biol. Evol.">
        <title>Genome degeneration and adaptation in a nascent stage of symbiosis.</title>
        <authorList>
            <person name="Oakeson K.F."/>
            <person name="Gil R."/>
            <person name="Clayton A.L."/>
            <person name="Dunn D.M."/>
            <person name="von Niederhausern A.C."/>
            <person name="Hamil C."/>
            <person name="Aoyagi A."/>
            <person name="Duval B."/>
            <person name="Baca A."/>
            <person name="Silva F.J."/>
            <person name="Vallier A."/>
            <person name="Jackson D.G."/>
            <person name="Latorre A."/>
            <person name="Weiss R.B."/>
            <person name="Heddi A."/>
            <person name="Moya A."/>
            <person name="Dale C."/>
        </authorList>
    </citation>
    <scope>NUCLEOTIDE SEQUENCE [LARGE SCALE GENOMIC DNA]</scope>
    <source>
        <strain evidence="2">none</strain>
    </source>
</reference>
<proteinExistence type="predicted"/>
<name>W0HI41_9GAMM</name>
<dbReference type="RefSeq" id="WP_025244594.1">
    <property type="nucleotide sequence ID" value="NZ_CP006568.1"/>
</dbReference>
<organism evidence="1 2">
    <name type="scientific">Candidatus Sodalis pierantonii str. SOPE</name>
    <dbReference type="NCBI Taxonomy" id="2342"/>
    <lineage>
        <taxon>Bacteria</taxon>
        <taxon>Pseudomonadati</taxon>
        <taxon>Pseudomonadota</taxon>
        <taxon>Gammaproteobacteria</taxon>
        <taxon>Enterobacterales</taxon>
        <taxon>Bruguierivoracaceae</taxon>
        <taxon>Sodalis</taxon>
    </lineage>
</organism>
<gene>
    <name evidence="1" type="ORF">SOPEG_1041</name>
</gene>